<evidence type="ECO:0000259" key="8">
    <source>
        <dbReference type="SMART" id="SM00471"/>
    </source>
</evidence>
<keyword evidence="6" id="KW-0479">Metal-binding</keyword>
<dbReference type="SMART" id="SM00471">
    <property type="entry name" value="HDc"/>
    <property type="match status" value="1"/>
</dbReference>
<feature type="domain" description="HD/PDEase" evidence="8">
    <location>
        <begin position="32"/>
        <end position="149"/>
    </location>
</feature>
<evidence type="ECO:0000256" key="6">
    <source>
        <dbReference type="ARBA" id="ARBA00022723"/>
    </source>
</evidence>
<dbReference type="GO" id="GO:0046872">
    <property type="term" value="F:metal ion binding"/>
    <property type="evidence" value="ECO:0007669"/>
    <property type="project" value="UniProtKB-KW"/>
</dbReference>
<evidence type="ECO:0000256" key="7">
    <source>
        <dbReference type="ARBA" id="ARBA00022801"/>
    </source>
</evidence>
<evidence type="ECO:0000256" key="2">
    <source>
        <dbReference type="ARBA" id="ARBA00001936"/>
    </source>
</evidence>
<keyword evidence="7" id="KW-0378">Hydrolase</keyword>
<dbReference type="GO" id="GO:0005737">
    <property type="term" value="C:cytoplasm"/>
    <property type="evidence" value="ECO:0007669"/>
    <property type="project" value="TreeGrafter"/>
</dbReference>
<comment type="catalytic activity">
    <reaction evidence="1">
        <text>a 2'-deoxyribonucleoside 5'-phosphate + H2O = a 2'-deoxyribonucleoside + phosphate</text>
        <dbReference type="Rhea" id="RHEA:36167"/>
        <dbReference type="ChEBI" id="CHEBI:15377"/>
        <dbReference type="ChEBI" id="CHEBI:18274"/>
        <dbReference type="ChEBI" id="CHEBI:43474"/>
        <dbReference type="ChEBI" id="CHEBI:65317"/>
        <dbReference type="EC" id="3.1.3.89"/>
    </reaction>
</comment>
<evidence type="ECO:0000313" key="9">
    <source>
        <dbReference type="EMBL" id="QDT98218.1"/>
    </source>
</evidence>
<comment type="cofactor">
    <cofactor evidence="3">
        <name>Co(2+)</name>
        <dbReference type="ChEBI" id="CHEBI:48828"/>
    </cofactor>
</comment>
<dbReference type="AlphaFoldDB" id="A0A517VYY0"/>
<dbReference type="KEGG" id="gaw:V144x_37040"/>
<evidence type="ECO:0000256" key="3">
    <source>
        <dbReference type="ARBA" id="ARBA00001941"/>
    </source>
</evidence>
<proteinExistence type="predicted"/>
<dbReference type="EMBL" id="CP037920">
    <property type="protein sequence ID" value="QDT98218.1"/>
    <property type="molecule type" value="Genomic_DNA"/>
</dbReference>
<dbReference type="PANTHER" id="PTHR11845:SF13">
    <property type="entry name" value="5'-DEOXYNUCLEOTIDASE HDDC2"/>
    <property type="match status" value="1"/>
</dbReference>
<dbReference type="Gene3D" id="1.10.3210.10">
    <property type="entry name" value="Hypothetical protein af1432"/>
    <property type="match status" value="1"/>
</dbReference>
<dbReference type="RefSeq" id="WP_144986696.1">
    <property type="nucleotide sequence ID" value="NZ_CP037920.1"/>
</dbReference>
<name>A0A517VYY0_9PLAN</name>
<gene>
    <name evidence="9" type="ORF">V144x_37040</name>
</gene>
<dbReference type="Pfam" id="PF13023">
    <property type="entry name" value="HD_3"/>
    <property type="match status" value="1"/>
</dbReference>
<organism evidence="9 10">
    <name type="scientific">Gimesia aquarii</name>
    <dbReference type="NCBI Taxonomy" id="2527964"/>
    <lineage>
        <taxon>Bacteria</taxon>
        <taxon>Pseudomonadati</taxon>
        <taxon>Planctomycetota</taxon>
        <taxon>Planctomycetia</taxon>
        <taxon>Planctomycetales</taxon>
        <taxon>Planctomycetaceae</taxon>
        <taxon>Gimesia</taxon>
    </lineage>
</organism>
<comment type="cofactor">
    <cofactor evidence="2">
        <name>Mn(2+)</name>
        <dbReference type="ChEBI" id="CHEBI:29035"/>
    </cofactor>
</comment>
<dbReference type="SUPFAM" id="SSF109604">
    <property type="entry name" value="HD-domain/PDEase-like"/>
    <property type="match status" value="1"/>
</dbReference>
<dbReference type="Proteomes" id="UP000318704">
    <property type="component" value="Chromosome"/>
</dbReference>
<evidence type="ECO:0000256" key="1">
    <source>
        <dbReference type="ARBA" id="ARBA00001638"/>
    </source>
</evidence>
<dbReference type="InterPro" id="IPR039356">
    <property type="entry name" value="YfbR/HDDC2"/>
</dbReference>
<dbReference type="EC" id="3.1.3.89" evidence="5"/>
<dbReference type="PANTHER" id="PTHR11845">
    <property type="entry name" value="5'-DEOXYNUCLEOTIDASE HDDC2"/>
    <property type="match status" value="1"/>
</dbReference>
<evidence type="ECO:0000256" key="5">
    <source>
        <dbReference type="ARBA" id="ARBA00012964"/>
    </source>
</evidence>
<dbReference type="GO" id="GO:0002953">
    <property type="term" value="F:5'-deoxynucleotidase activity"/>
    <property type="evidence" value="ECO:0007669"/>
    <property type="project" value="UniProtKB-EC"/>
</dbReference>
<evidence type="ECO:0000313" key="10">
    <source>
        <dbReference type="Proteomes" id="UP000318704"/>
    </source>
</evidence>
<accession>A0A517VYY0</accession>
<dbReference type="InterPro" id="IPR006674">
    <property type="entry name" value="HD_domain"/>
</dbReference>
<comment type="subunit">
    <text evidence="4">Homodimer.</text>
</comment>
<sequence length="193" mass="21694">MDNSQLQDRLEFLRRAERLKDTLRSGHTTEGRTESVADHTWRLTLLVITFSDLLPNVDLLRLLKICVLHDLGEAIDGDIPAPFQTGAAPKSDKERADFESLLSTLPEHLKFEFLSLWDEYENVASHEAQIAKALDKIETLIQHNQGRNPKGFDYAFNLDYGKQYTDAVPLASQIRALIDKDTAANAAHSQHGG</sequence>
<reference evidence="9 10" key="1">
    <citation type="submission" date="2019-03" db="EMBL/GenBank/DDBJ databases">
        <title>Deep-cultivation of Planctomycetes and their phenomic and genomic characterization uncovers novel biology.</title>
        <authorList>
            <person name="Wiegand S."/>
            <person name="Jogler M."/>
            <person name="Boedeker C."/>
            <person name="Pinto D."/>
            <person name="Vollmers J."/>
            <person name="Rivas-Marin E."/>
            <person name="Kohn T."/>
            <person name="Peeters S.H."/>
            <person name="Heuer A."/>
            <person name="Rast P."/>
            <person name="Oberbeckmann S."/>
            <person name="Bunk B."/>
            <person name="Jeske O."/>
            <person name="Meyerdierks A."/>
            <person name="Storesund J.E."/>
            <person name="Kallscheuer N."/>
            <person name="Luecker S."/>
            <person name="Lage O.M."/>
            <person name="Pohl T."/>
            <person name="Merkel B.J."/>
            <person name="Hornburger P."/>
            <person name="Mueller R.-W."/>
            <person name="Bruemmer F."/>
            <person name="Labrenz M."/>
            <person name="Spormann A.M."/>
            <person name="Op den Camp H."/>
            <person name="Overmann J."/>
            <person name="Amann R."/>
            <person name="Jetten M.S.M."/>
            <person name="Mascher T."/>
            <person name="Medema M.H."/>
            <person name="Devos D.P."/>
            <person name="Kaster A.-K."/>
            <person name="Ovreas L."/>
            <person name="Rohde M."/>
            <person name="Galperin M.Y."/>
            <person name="Jogler C."/>
        </authorList>
    </citation>
    <scope>NUCLEOTIDE SEQUENCE [LARGE SCALE GENOMIC DNA]</scope>
    <source>
        <strain evidence="9 10">V144</strain>
    </source>
</reference>
<evidence type="ECO:0000256" key="4">
    <source>
        <dbReference type="ARBA" id="ARBA00011738"/>
    </source>
</evidence>
<dbReference type="InterPro" id="IPR003607">
    <property type="entry name" value="HD/PDEase_dom"/>
</dbReference>
<protein>
    <recommendedName>
        <fullName evidence="5">5'-deoxynucleotidase</fullName>
        <ecNumber evidence="5">3.1.3.89</ecNumber>
    </recommendedName>
</protein>